<keyword evidence="9" id="KW-0472">Membrane</keyword>
<dbReference type="InterPro" id="IPR051045">
    <property type="entry name" value="TonB-dependent_transducer"/>
</dbReference>
<evidence type="ECO:0000313" key="13">
    <source>
        <dbReference type="Proteomes" id="UP001221208"/>
    </source>
</evidence>
<keyword evidence="7" id="KW-0653">Protein transport</keyword>
<evidence type="ECO:0000256" key="7">
    <source>
        <dbReference type="ARBA" id="ARBA00022927"/>
    </source>
</evidence>
<dbReference type="PROSITE" id="PS52015">
    <property type="entry name" value="TONB_CTD"/>
    <property type="match status" value="1"/>
</dbReference>
<dbReference type="InterPro" id="IPR037682">
    <property type="entry name" value="TonB_C"/>
</dbReference>
<keyword evidence="10" id="KW-0732">Signal</keyword>
<dbReference type="NCBIfam" id="TIGR01352">
    <property type="entry name" value="tonB_Cterm"/>
    <property type="match status" value="2"/>
</dbReference>
<comment type="subcellular location">
    <subcellularLocation>
        <location evidence="1">Cell inner membrane</location>
        <topology evidence="1">Single-pass membrane protein</topology>
        <orientation evidence="1">Periplasmic side</orientation>
    </subcellularLocation>
</comment>
<evidence type="ECO:0000256" key="5">
    <source>
        <dbReference type="ARBA" id="ARBA00022519"/>
    </source>
</evidence>
<feature type="domain" description="TonB C-terminal" evidence="11">
    <location>
        <begin position="139"/>
        <end position="230"/>
    </location>
</feature>
<dbReference type="SUPFAM" id="SSF74653">
    <property type="entry name" value="TolA/TonB C-terminal domain"/>
    <property type="match status" value="2"/>
</dbReference>
<dbReference type="RefSeq" id="WP_273669456.1">
    <property type="nucleotide sequence ID" value="NZ_JAQQXR010000001.1"/>
</dbReference>
<evidence type="ECO:0000256" key="1">
    <source>
        <dbReference type="ARBA" id="ARBA00004383"/>
    </source>
</evidence>
<accession>A0ABT5JW20</accession>
<dbReference type="Proteomes" id="UP001221208">
    <property type="component" value="Unassembled WGS sequence"/>
</dbReference>
<sequence>MTSRAPWYRSSTQIAHPHRLRPLIAMLCCLAGAAVHAAALDPIDGVEVSTKPALAASAQTCAMPVPVNSGEGMVALLLLVGADGKVGGTRLIRSSGSADRDSQVSSAMMGCKFVPAMKDGVAAPAWFPYVYQWRKPVKRTVAASMSSCDFKPEWPEEALRLNQQGTVDLLFLVGIDGVVRQSKITKSSGFPLLDEAARQSIQHCVFTPAIVDGKPTEDWAPLQYTWKIDD</sequence>
<comment type="similarity">
    <text evidence="2">Belongs to the TonB family.</text>
</comment>
<dbReference type="Pfam" id="PF03544">
    <property type="entry name" value="TonB_C"/>
    <property type="match status" value="1"/>
</dbReference>
<evidence type="ECO:0000256" key="10">
    <source>
        <dbReference type="SAM" id="SignalP"/>
    </source>
</evidence>
<proteinExistence type="inferred from homology"/>
<organism evidence="12 13">
    <name type="scientific">Janthinobacterium fluminis</name>
    <dbReference type="NCBI Taxonomy" id="2987524"/>
    <lineage>
        <taxon>Bacteria</taxon>
        <taxon>Pseudomonadati</taxon>
        <taxon>Pseudomonadota</taxon>
        <taxon>Betaproteobacteria</taxon>
        <taxon>Burkholderiales</taxon>
        <taxon>Oxalobacteraceae</taxon>
        <taxon>Janthinobacterium</taxon>
    </lineage>
</organism>
<name>A0ABT5JW20_9BURK</name>
<comment type="caution">
    <text evidence="12">The sequence shown here is derived from an EMBL/GenBank/DDBJ whole genome shotgun (WGS) entry which is preliminary data.</text>
</comment>
<evidence type="ECO:0000313" key="12">
    <source>
        <dbReference type="EMBL" id="MDC8756814.1"/>
    </source>
</evidence>
<evidence type="ECO:0000256" key="6">
    <source>
        <dbReference type="ARBA" id="ARBA00022692"/>
    </source>
</evidence>
<keyword evidence="13" id="KW-1185">Reference proteome</keyword>
<evidence type="ECO:0000256" key="4">
    <source>
        <dbReference type="ARBA" id="ARBA00022475"/>
    </source>
</evidence>
<reference evidence="12 13" key="1">
    <citation type="submission" date="2022-10" db="EMBL/GenBank/DDBJ databases">
        <title>Janthinobacterium sp. hw3 Genome sequencing.</title>
        <authorList>
            <person name="Park S."/>
        </authorList>
    </citation>
    <scope>NUCLEOTIDE SEQUENCE [LARGE SCALE GENOMIC DNA]</scope>
    <source>
        <strain evidence="13">hw3</strain>
    </source>
</reference>
<dbReference type="PANTHER" id="PTHR33446">
    <property type="entry name" value="PROTEIN TONB-RELATED"/>
    <property type="match status" value="1"/>
</dbReference>
<evidence type="ECO:0000256" key="9">
    <source>
        <dbReference type="ARBA" id="ARBA00023136"/>
    </source>
</evidence>
<evidence type="ECO:0000256" key="2">
    <source>
        <dbReference type="ARBA" id="ARBA00006555"/>
    </source>
</evidence>
<feature type="chain" id="PRO_5045564815" evidence="10">
    <location>
        <begin position="38"/>
        <end position="230"/>
    </location>
</feature>
<keyword evidence="4" id="KW-1003">Cell membrane</keyword>
<evidence type="ECO:0000259" key="11">
    <source>
        <dbReference type="PROSITE" id="PS52015"/>
    </source>
</evidence>
<feature type="signal peptide" evidence="10">
    <location>
        <begin position="1"/>
        <end position="37"/>
    </location>
</feature>
<keyword evidence="6" id="KW-0812">Transmembrane</keyword>
<keyword evidence="3" id="KW-0813">Transport</keyword>
<dbReference type="InterPro" id="IPR006260">
    <property type="entry name" value="TonB/TolA_C"/>
</dbReference>
<dbReference type="Gene3D" id="3.30.1150.10">
    <property type="match status" value="2"/>
</dbReference>
<keyword evidence="8" id="KW-1133">Transmembrane helix</keyword>
<dbReference type="EMBL" id="JAQQXR010000001">
    <property type="protein sequence ID" value="MDC8756814.1"/>
    <property type="molecule type" value="Genomic_DNA"/>
</dbReference>
<keyword evidence="5" id="KW-0997">Cell inner membrane</keyword>
<gene>
    <name evidence="12" type="ORF">OIK44_04340</name>
</gene>
<protein>
    <submittedName>
        <fullName evidence="12">TonB family protein</fullName>
    </submittedName>
</protein>
<evidence type="ECO:0000256" key="8">
    <source>
        <dbReference type="ARBA" id="ARBA00022989"/>
    </source>
</evidence>
<evidence type="ECO:0000256" key="3">
    <source>
        <dbReference type="ARBA" id="ARBA00022448"/>
    </source>
</evidence>